<feature type="transmembrane region" description="Helical" evidence="1">
    <location>
        <begin position="287"/>
        <end position="307"/>
    </location>
</feature>
<dbReference type="Pfam" id="PF13687">
    <property type="entry name" value="DUF4153"/>
    <property type="match status" value="1"/>
</dbReference>
<sequence>MLNSKRLWTTTLLLGIAFDILFWKNTPGVSFAIFVALILFSGIRVLAEDDIHPVRRSYWLFLPISFFAVMTFIRAEPMTTFLNYTLTLVFMGFFALSFLGGRWLFYSISDYIAGFLRLGGNALVNGFSFISETRKQREEAGVETKKNNFWPILRGLFIALPVVAIFAGLLSSADLVFAQRMEEFIKLFRLENLPEYIFRGIYILIIAYILVGVLLYAAHKSQDEKLIGEEKPVLAPFLGFTEASIVLGSVLLLFAAFVLVQFQYFFGGQANINIEGFTYAEYARRGFGELVTVAVFSLLLFLGLSSIARREQTSQQKTFSGLGITLVGLVLVMLVSAFQRLTLYETNYGFSRLRAYSHIFMIWLGALLVAVVVLEFLRRQRAFAPAMAFAIIGFAASLNLLSVDGLIVRQNVERSRGGAELDMAYLASLSDDIVPALVDAMDDPGVSRVTREAVAASLVCHRDQTTGRSTDWQSFHLSTWTASRDYAAIKSELDSYSVNNDDWRQHVISPNGAEFDCYDRFTWD</sequence>
<dbReference type="AlphaFoldDB" id="A0A8J6TJX9"/>
<feature type="transmembrane region" description="Helical" evidence="1">
    <location>
        <begin position="29"/>
        <end position="46"/>
    </location>
</feature>
<dbReference type="Proteomes" id="UP000614469">
    <property type="component" value="Unassembled WGS sequence"/>
</dbReference>
<keyword evidence="1" id="KW-1133">Transmembrane helix</keyword>
<evidence type="ECO:0000256" key="1">
    <source>
        <dbReference type="SAM" id="Phobius"/>
    </source>
</evidence>
<name>A0A8J6TJX9_9CHLR</name>
<organism evidence="2 3">
    <name type="scientific">Candidatus Desulfolinea nitratireducens</name>
    <dbReference type="NCBI Taxonomy" id="2841698"/>
    <lineage>
        <taxon>Bacteria</taxon>
        <taxon>Bacillati</taxon>
        <taxon>Chloroflexota</taxon>
        <taxon>Anaerolineae</taxon>
        <taxon>Anaerolineales</taxon>
        <taxon>Anaerolineales incertae sedis</taxon>
        <taxon>Candidatus Desulfolinea</taxon>
    </lineage>
</organism>
<dbReference type="InterPro" id="IPR025291">
    <property type="entry name" value="DUF4153"/>
</dbReference>
<feature type="transmembrane region" description="Helical" evidence="1">
    <location>
        <begin position="196"/>
        <end position="217"/>
    </location>
</feature>
<protein>
    <submittedName>
        <fullName evidence="2">DUF4173 domain-containing protein</fullName>
    </submittedName>
</protein>
<evidence type="ECO:0000313" key="2">
    <source>
        <dbReference type="EMBL" id="MBC8336344.1"/>
    </source>
</evidence>
<accession>A0A8J6TJX9</accession>
<feature type="transmembrane region" description="Helical" evidence="1">
    <location>
        <begin position="81"/>
        <end position="99"/>
    </location>
</feature>
<reference evidence="2 3" key="1">
    <citation type="submission" date="2020-08" db="EMBL/GenBank/DDBJ databases">
        <title>Bridging the membrane lipid divide: bacteria of the FCB group superphylum have the potential to synthesize archaeal ether lipids.</title>
        <authorList>
            <person name="Villanueva L."/>
            <person name="Von Meijenfeldt F.A.B."/>
            <person name="Westbye A.B."/>
            <person name="Yadav S."/>
            <person name="Hopmans E.C."/>
            <person name="Dutilh B.E."/>
            <person name="Sinninghe Damste J.S."/>
        </authorList>
    </citation>
    <scope>NUCLEOTIDE SEQUENCE [LARGE SCALE GENOMIC DNA]</scope>
    <source>
        <strain evidence="2">NIOZ-UU36</strain>
    </source>
</reference>
<proteinExistence type="predicted"/>
<keyword evidence="1" id="KW-0812">Transmembrane</keyword>
<feature type="transmembrane region" description="Helical" evidence="1">
    <location>
        <begin position="319"/>
        <end position="338"/>
    </location>
</feature>
<feature type="transmembrane region" description="Helical" evidence="1">
    <location>
        <begin position="58"/>
        <end position="75"/>
    </location>
</feature>
<dbReference type="EMBL" id="JACNJN010000156">
    <property type="protein sequence ID" value="MBC8336344.1"/>
    <property type="molecule type" value="Genomic_DNA"/>
</dbReference>
<feature type="transmembrane region" description="Helical" evidence="1">
    <location>
        <begin position="237"/>
        <end position="266"/>
    </location>
</feature>
<keyword evidence="1" id="KW-0472">Membrane</keyword>
<feature type="transmembrane region" description="Helical" evidence="1">
    <location>
        <begin position="111"/>
        <end position="131"/>
    </location>
</feature>
<feature type="transmembrane region" description="Helical" evidence="1">
    <location>
        <begin position="359"/>
        <end position="377"/>
    </location>
</feature>
<comment type="caution">
    <text evidence="2">The sequence shown here is derived from an EMBL/GenBank/DDBJ whole genome shotgun (WGS) entry which is preliminary data.</text>
</comment>
<evidence type="ECO:0000313" key="3">
    <source>
        <dbReference type="Proteomes" id="UP000614469"/>
    </source>
</evidence>
<gene>
    <name evidence="2" type="ORF">H8E29_13855</name>
</gene>
<feature type="transmembrane region" description="Helical" evidence="1">
    <location>
        <begin position="151"/>
        <end position="176"/>
    </location>
</feature>
<feature type="transmembrane region" description="Helical" evidence="1">
    <location>
        <begin position="383"/>
        <end position="407"/>
    </location>
</feature>